<dbReference type="GO" id="GO:0003677">
    <property type="term" value="F:DNA binding"/>
    <property type="evidence" value="ECO:0007669"/>
    <property type="project" value="UniProtKB-KW"/>
</dbReference>
<evidence type="ECO:0000256" key="1">
    <source>
        <dbReference type="ARBA" id="ARBA00023125"/>
    </source>
</evidence>
<dbReference type="AlphaFoldDB" id="A0A172XRA2"/>
<dbReference type="InterPro" id="IPR036388">
    <property type="entry name" value="WH-like_DNA-bd_sf"/>
</dbReference>
<keyword evidence="4" id="KW-1185">Reference proteome</keyword>
<reference evidence="3 4" key="1">
    <citation type="submission" date="2016-04" db="EMBL/GenBank/DDBJ databases">
        <title>Complete Genome Sequence of Chryseobacterium sp. IHBB 10212.</title>
        <authorList>
            <person name="Pal M."/>
            <person name="Swarnkar M.K."/>
            <person name="Kaushal K."/>
            <person name="Chhibber S."/>
            <person name="Singh A.K."/>
            <person name="Gulati A."/>
        </authorList>
    </citation>
    <scope>NUCLEOTIDE SEQUENCE [LARGE SCALE GENOMIC DNA]</scope>
    <source>
        <strain evidence="3 4">IHBB 10212</strain>
    </source>
</reference>
<accession>A0A172XRA2</accession>
<dbReference type="KEGG" id="chh:A0O34_02050"/>
<dbReference type="Gene3D" id="1.10.10.10">
    <property type="entry name" value="Winged helix-like DNA-binding domain superfamily/Winged helix DNA-binding domain"/>
    <property type="match status" value="1"/>
</dbReference>
<dbReference type="GO" id="GO:0006355">
    <property type="term" value="P:regulation of DNA-templated transcription"/>
    <property type="evidence" value="ECO:0007669"/>
    <property type="project" value="InterPro"/>
</dbReference>
<name>A0A172XRA2_9FLAO</name>
<gene>
    <name evidence="3" type="ORF">A0O34_02050</name>
</gene>
<dbReference type="PANTHER" id="PTHR43214">
    <property type="entry name" value="TWO-COMPONENT RESPONSE REGULATOR"/>
    <property type="match status" value="1"/>
</dbReference>
<dbReference type="RefSeq" id="WP_066750759.1">
    <property type="nucleotide sequence ID" value="NZ_CP015199.1"/>
</dbReference>
<proteinExistence type="predicted"/>
<dbReference type="CDD" id="cd06170">
    <property type="entry name" value="LuxR_C_like"/>
    <property type="match status" value="1"/>
</dbReference>
<organism evidence="3 4">
    <name type="scientific">Chryseobacterium glaciei</name>
    <dbReference type="NCBI Taxonomy" id="1685010"/>
    <lineage>
        <taxon>Bacteria</taxon>
        <taxon>Pseudomonadati</taxon>
        <taxon>Bacteroidota</taxon>
        <taxon>Flavobacteriia</taxon>
        <taxon>Flavobacteriales</taxon>
        <taxon>Weeksellaceae</taxon>
        <taxon>Chryseobacterium group</taxon>
        <taxon>Chryseobacterium</taxon>
    </lineage>
</organism>
<dbReference type="InterPro" id="IPR000792">
    <property type="entry name" value="Tscrpt_reg_LuxR_C"/>
</dbReference>
<dbReference type="OrthoDB" id="1727128at2"/>
<keyword evidence="1" id="KW-0238">DNA-binding</keyword>
<dbReference type="SUPFAM" id="SSF46894">
    <property type="entry name" value="C-terminal effector domain of the bipartite response regulators"/>
    <property type="match status" value="1"/>
</dbReference>
<dbReference type="EMBL" id="CP015199">
    <property type="protein sequence ID" value="ANF49410.1"/>
    <property type="molecule type" value="Genomic_DNA"/>
</dbReference>
<dbReference type="SMART" id="SM00421">
    <property type="entry name" value="HTH_LUXR"/>
    <property type="match status" value="1"/>
</dbReference>
<evidence type="ECO:0000259" key="2">
    <source>
        <dbReference type="PROSITE" id="PS50043"/>
    </source>
</evidence>
<dbReference type="PROSITE" id="PS50043">
    <property type="entry name" value="HTH_LUXR_2"/>
    <property type="match status" value="1"/>
</dbReference>
<dbReference type="Proteomes" id="UP000077824">
    <property type="component" value="Chromosome"/>
</dbReference>
<dbReference type="PRINTS" id="PR00038">
    <property type="entry name" value="HTHLUXR"/>
</dbReference>
<dbReference type="InterPro" id="IPR039420">
    <property type="entry name" value="WalR-like"/>
</dbReference>
<dbReference type="InterPro" id="IPR016032">
    <property type="entry name" value="Sig_transdc_resp-reg_C-effctor"/>
</dbReference>
<dbReference type="Pfam" id="PF00196">
    <property type="entry name" value="GerE"/>
    <property type="match status" value="1"/>
</dbReference>
<protein>
    <submittedName>
        <fullName evidence="3">Helix-turn-helix transcriptional regulator</fullName>
    </submittedName>
</protein>
<dbReference type="PANTHER" id="PTHR43214:SF43">
    <property type="entry name" value="TWO-COMPONENT RESPONSE REGULATOR"/>
    <property type="match status" value="1"/>
</dbReference>
<evidence type="ECO:0000313" key="3">
    <source>
        <dbReference type="EMBL" id="ANF49410.1"/>
    </source>
</evidence>
<dbReference type="STRING" id="1685010.A0O34_02050"/>
<evidence type="ECO:0000313" key="4">
    <source>
        <dbReference type="Proteomes" id="UP000077824"/>
    </source>
</evidence>
<feature type="domain" description="HTH luxR-type" evidence="2">
    <location>
        <begin position="186"/>
        <end position="251"/>
    </location>
</feature>
<sequence length="253" mass="29546">MENEKHSLFNRNKINAISNEDQLQFGNYLEVVKSFAKITYQSVYVIDYETMKFEYVSDNPLFLSGYSSGEVLEMGYEFYFKNVPKEDLELLSLINDLGFDFYDQLPKNDERKLYSISYDFHLKGKYDKPILINHKLTPLFLSENGSVWKSLCIVSISHNKNAGNVAIHKQGSDVFWKLDLLEKVWITENKSKLKEKELEILRLYAQGLTINQIAERVFVSSDTVKYYRRKIFDAFGVKNFTEALSFAIDNKII</sequence>
<dbReference type="Gene3D" id="3.30.450.20">
    <property type="entry name" value="PAS domain"/>
    <property type="match status" value="1"/>
</dbReference>